<sequence>MRSELAASIEEQGGTATQEFHELGIGLRAHVPVVRHGTRRFEVVRFVGCDGPGWLLRGVLTGAAVNNLQAALELERIFLDTVVVRGTVDLRPRDQLLLTPSQHTD</sequence>
<dbReference type="EMBL" id="QKYN01000053">
    <property type="protein sequence ID" value="RAG85004.1"/>
    <property type="molecule type" value="Genomic_DNA"/>
</dbReference>
<gene>
    <name evidence="1" type="ORF">DN069_13650</name>
</gene>
<evidence type="ECO:0000313" key="1">
    <source>
        <dbReference type="EMBL" id="RAG85004.1"/>
    </source>
</evidence>
<name>A0A2X0IIR4_9ACTN</name>
<keyword evidence="2" id="KW-1185">Reference proteome</keyword>
<dbReference type="Proteomes" id="UP000248889">
    <property type="component" value="Unassembled WGS sequence"/>
</dbReference>
<evidence type="ECO:0000313" key="2">
    <source>
        <dbReference type="Proteomes" id="UP000248889"/>
    </source>
</evidence>
<proteinExistence type="predicted"/>
<dbReference type="AlphaFoldDB" id="A0A2X0IIR4"/>
<protein>
    <recommendedName>
        <fullName evidence="3">DUF3710 domain-containing protein</fullName>
    </recommendedName>
</protein>
<organism evidence="1 2">
    <name type="scientific">Streptacidiphilus pinicola</name>
    <dbReference type="NCBI Taxonomy" id="2219663"/>
    <lineage>
        <taxon>Bacteria</taxon>
        <taxon>Bacillati</taxon>
        <taxon>Actinomycetota</taxon>
        <taxon>Actinomycetes</taxon>
        <taxon>Kitasatosporales</taxon>
        <taxon>Streptomycetaceae</taxon>
        <taxon>Streptacidiphilus</taxon>
    </lineage>
</organism>
<dbReference type="Pfam" id="PF12502">
    <property type="entry name" value="DUF3710"/>
    <property type="match status" value="1"/>
</dbReference>
<reference evidence="1 2" key="1">
    <citation type="submission" date="2018-06" db="EMBL/GenBank/DDBJ databases">
        <title>Streptacidiphilus pinicola sp. nov., isolated from pine grove soil.</title>
        <authorList>
            <person name="Roh S.G."/>
            <person name="Park S."/>
            <person name="Kim M.-K."/>
            <person name="Yun B.-R."/>
            <person name="Park J."/>
            <person name="Kim M.J."/>
            <person name="Kim Y.S."/>
            <person name="Kim S.B."/>
        </authorList>
    </citation>
    <scope>NUCLEOTIDE SEQUENCE [LARGE SCALE GENOMIC DNA]</scope>
    <source>
        <strain evidence="1 2">MMS16-CNU450</strain>
    </source>
</reference>
<dbReference type="OrthoDB" id="8480367at2"/>
<evidence type="ECO:0008006" key="3">
    <source>
        <dbReference type="Google" id="ProtNLM"/>
    </source>
</evidence>
<comment type="caution">
    <text evidence="1">The sequence shown here is derived from an EMBL/GenBank/DDBJ whole genome shotgun (WGS) entry which is preliminary data.</text>
</comment>
<dbReference type="InterPro" id="IPR022183">
    <property type="entry name" value="DUF3710"/>
</dbReference>
<accession>A0A2X0IIR4</accession>